<evidence type="ECO:0000256" key="8">
    <source>
        <dbReference type="RuleBase" id="RU004320"/>
    </source>
</evidence>
<evidence type="ECO:0000256" key="5">
    <source>
        <dbReference type="ARBA" id="ARBA00038063"/>
    </source>
</evidence>
<dbReference type="CDD" id="cd00462">
    <property type="entry name" value="PTH"/>
    <property type="match status" value="1"/>
</dbReference>
<accession>A0A1F4XZ94</accession>
<evidence type="ECO:0000256" key="4">
    <source>
        <dbReference type="ARBA" id="ARBA00022884"/>
    </source>
</evidence>
<dbReference type="SUPFAM" id="SSF53178">
    <property type="entry name" value="Peptidyl-tRNA hydrolase-like"/>
    <property type="match status" value="1"/>
</dbReference>
<dbReference type="GO" id="GO:0000049">
    <property type="term" value="F:tRNA binding"/>
    <property type="evidence" value="ECO:0007669"/>
    <property type="project" value="UniProtKB-KW"/>
</dbReference>
<evidence type="ECO:0000256" key="3">
    <source>
        <dbReference type="ARBA" id="ARBA00022801"/>
    </source>
</evidence>
<evidence type="ECO:0000313" key="10">
    <source>
        <dbReference type="Proteomes" id="UP000178585"/>
    </source>
</evidence>
<dbReference type="STRING" id="1797245.A2949_00785"/>
<dbReference type="PROSITE" id="PS01195">
    <property type="entry name" value="PEPT_TRNA_HYDROL_1"/>
    <property type="match status" value="1"/>
</dbReference>
<keyword evidence="2" id="KW-0820">tRNA-binding</keyword>
<dbReference type="InterPro" id="IPR036416">
    <property type="entry name" value="Pept_tRNA_hydro_sf"/>
</dbReference>
<organism evidence="9 10">
    <name type="scientific">Candidatus Adlerbacteria bacterium RIFCSPLOWO2_01_FULL_54_21b</name>
    <dbReference type="NCBI Taxonomy" id="1797245"/>
    <lineage>
        <taxon>Bacteria</taxon>
        <taxon>Candidatus Adleribacteriota</taxon>
    </lineage>
</organism>
<keyword evidence="3 7" id="KW-0378">Hydrolase</keyword>
<comment type="similarity">
    <text evidence="5 8">Belongs to the PTH family.</text>
</comment>
<evidence type="ECO:0000313" key="9">
    <source>
        <dbReference type="EMBL" id="OGC87045.1"/>
    </source>
</evidence>
<keyword evidence="4" id="KW-0694">RNA-binding</keyword>
<dbReference type="GO" id="GO:0004045">
    <property type="term" value="F:peptidyl-tRNA hydrolase activity"/>
    <property type="evidence" value="ECO:0007669"/>
    <property type="project" value="UniProtKB-EC"/>
</dbReference>
<proteinExistence type="inferred from homology"/>
<dbReference type="PANTHER" id="PTHR17224">
    <property type="entry name" value="PEPTIDYL-TRNA HYDROLASE"/>
    <property type="match status" value="1"/>
</dbReference>
<dbReference type="EMBL" id="MEWZ01000008">
    <property type="protein sequence ID" value="OGC87045.1"/>
    <property type="molecule type" value="Genomic_DNA"/>
</dbReference>
<dbReference type="PANTHER" id="PTHR17224:SF1">
    <property type="entry name" value="PEPTIDYL-TRNA HYDROLASE"/>
    <property type="match status" value="1"/>
</dbReference>
<gene>
    <name evidence="9" type="ORF">A2949_00785</name>
</gene>
<dbReference type="Gene3D" id="3.40.50.1470">
    <property type="entry name" value="Peptidyl-tRNA hydrolase"/>
    <property type="match status" value="1"/>
</dbReference>
<evidence type="ECO:0000256" key="2">
    <source>
        <dbReference type="ARBA" id="ARBA00022555"/>
    </source>
</evidence>
<sequence>MIAGLGNPDKEYIGTRHNIGRDFVEHLRGALPKKVKVLDLNVYMNNSGGPINKAVSSKKAAEKLIVVHDELDVPLGRVKVSFGSSAGGHNGVKSIEKALKTRNYVRVRVGISPSTPSGKLKRPEGEKIVDFVLGKFKPAEQEKVKKARKTAGEALELIVTKGLSQAMTEINSR</sequence>
<dbReference type="AlphaFoldDB" id="A0A1F4XZ94"/>
<dbReference type="NCBIfam" id="TIGR00447">
    <property type="entry name" value="pth"/>
    <property type="match status" value="1"/>
</dbReference>
<evidence type="ECO:0000256" key="7">
    <source>
        <dbReference type="RuleBase" id="RU000673"/>
    </source>
</evidence>
<dbReference type="InterPro" id="IPR001328">
    <property type="entry name" value="Pept_tRNA_hydro"/>
</dbReference>
<evidence type="ECO:0000256" key="1">
    <source>
        <dbReference type="ARBA" id="ARBA00013260"/>
    </source>
</evidence>
<comment type="catalytic activity">
    <reaction evidence="7">
        <text>an N-acyl-L-alpha-aminoacyl-tRNA + H2O = an N-acyl-L-amino acid + a tRNA + H(+)</text>
        <dbReference type="Rhea" id="RHEA:54448"/>
        <dbReference type="Rhea" id="RHEA-COMP:10123"/>
        <dbReference type="Rhea" id="RHEA-COMP:13883"/>
        <dbReference type="ChEBI" id="CHEBI:15377"/>
        <dbReference type="ChEBI" id="CHEBI:15378"/>
        <dbReference type="ChEBI" id="CHEBI:59874"/>
        <dbReference type="ChEBI" id="CHEBI:78442"/>
        <dbReference type="ChEBI" id="CHEBI:138191"/>
        <dbReference type="EC" id="3.1.1.29"/>
    </reaction>
</comment>
<reference evidence="9 10" key="1">
    <citation type="journal article" date="2016" name="Nat. Commun.">
        <title>Thousands of microbial genomes shed light on interconnected biogeochemical processes in an aquifer system.</title>
        <authorList>
            <person name="Anantharaman K."/>
            <person name="Brown C.T."/>
            <person name="Hug L.A."/>
            <person name="Sharon I."/>
            <person name="Castelle C.J."/>
            <person name="Probst A.J."/>
            <person name="Thomas B.C."/>
            <person name="Singh A."/>
            <person name="Wilkins M.J."/>
            <person name="Karaoz U."/>
            <person name="Brodie E.L."/>
            <person name="Williams K.H."/>
            <person name="Hubbard S.S."/>
            <person name="Banfield J.F."/>
        </authorList>
    </citation>
    <scope>NUCLEOTIDE SEQUENCE [LARGE SCALE GENOMIC DNA]</scope>
</reference>
<evidence type="ECO:0000256" key="6">
    <source>
        <dbReference type="ARBA" id="ARBA00050038"/>
    </source>
</evidence>
<protein>
    <recommendedName>
        <fullName evidence="6 7">Peptidyl-tRNA hydrolase</fullName>
        <ecNumber evidence="1 7">3.1.1.29</ecNumber>
    </recommendedName>
</protein>
<dbReference type="Pfam" id="PF01195">
    <property type="entry name" value="Pept_tRNA_hydro"/>
    <property type="match status" value="2"/>
</dbReference>
<comment type="caution">
    <text evidence="9">The sequence shown here is derived from an EMBL/GenBank/DDBJ whole genome shotgun (WGS) entry which is preliminary data.</text>
</comment>
<name>A0A1F4XZ94_9BACT</name>
<dbReference type="EC" id="3.1.1.29" evidence="1 7"/>
<dbReference type="Proteomes" id="UP000178585">
    <property type="component" value="Unassembled WGS sequence"/>
</dbReference>
<dbReference type="PROSITE" id="PS01196">
    <property type="entry name" value="PEPT_TRNA_HYDROL_2"/>
    <property type="match status" value="1"/>
</dbReference>
<dbReference type="InterPro" id="IPR018171">
    <property type="entry name" value="Pept_tRNA_hydro_CS"/>
</dbReference>